<dbReference type="PANTHER" id="PTHR33608">
    <property type="entry name" value="BLL2464 PROTEIN"/>
    <property type="match status" value="1"/>
</dbReference>
<feature type="domain" description="DUF11" evidence="3">
    <location>
        <begin position="273"/>
        <end position="329"/>
    </location>
</feature>
<reference evidence="5 6" key="1">
    <citation type="submission" date="2022-09" db="EMBL/GenBank/DDBJ databases">
        <title>Enrichment on poylsaccharides allowed isolation of novel metabolic and taxonomic groups of Haloarchaea.</title>
        <authorList>
            <person name="Sorokin D.Y."/>
            <person name="Elcheninov A.G."/>
            <person name="Khizhniak T.V."/>
            <person name="Kolganova T.V."/>
            <person name="Kublanov I.V."/>
        </authorList>
    </citation>
    <scope>NUCLEOTIDE SEQUENCE [LARGE SCALE GENOMIC DNA]</scope>
    <source>
        <strain evidence="5 6">AArc-curdl1</strain>
    </source>
</reference>
<evidence type="ECO:0000313" key="6">
    <source>
        <dbReference type="Proteomes" id="UP001321047"/>
    </source>
</evidence>
<dbReference type="Proteomes" id="UP001321047">
    <property type="component" value="Unassembled WGS sequence"/>
</dbReference>
<keyword evidence="6" id="KW-1185">Reference proteome</keyword>
<keyword evidence="2" id="KW-1133">Transmembrane helix</keyword>
<evidence type="ECO:0000256" key="2">
    <source>
        <dbReference type="SAM" id="Phobius"/>
    </source>
</evidence>
<dbReference type="RefSeq" id="WP_425461894.1">
    <property type="nucleotide sequence ID" value="NZ_JAOPJZ010000005.1"/>
</dbReference>
<dbReference type="Pfam" id="PF01345">
    <property type="entry name" value="DUF11"/>
    <property type="match status" value="1"/>
</dbReference>
<evidence type="ECO:0000313" key="5">
    <source>
        <dbReference type="EMBL" id="MCU4752128.1"/>
    </source>
</evidence>
<dbReference type="InterPro" id="IPR055693">
    <property type="entry name" value="DUF7269"/>
</dbReference>
<dbReference type="EMBL" id="JAOPJZ010000005">
    <property type="protein sequence ID" value="MCU4752128.1"/>
    <property type="molecule type" value="Genomic_DNA"/>
</dbReference>
<dbReference type="PANTHER" id="PTHR33608:SF6">
    <property type="entry name" value="BLL2464 PROTEIN"/>
    <property type="match status" value="1"/>
</dbReference>
<dbReference type="InterPro" id="IPR001434">
    <property type="entry name" value="OmcB-like_DUF11"/>
</dbReference>
<accession>A0AAP3E604</accession>
<organism evidence="5 6">
    <name type="scientific">Natronosalvus hydrolyticus</name>
    <dbReference type="NCBI Taxonomy" id="2979988"/>
    <lineage>
        <taxon>Archaea</taxon>
        <taxon>Methanobacteriati</taxon>
        <taxon>Methanobacteriota</taxon>
        <taxon>Stenosarchaea group</taxon>
        <taxon>Halobacteria</taxon>
        <taxon>Halobacteriales</taxon>
        <taxon>Natrialbaceae</taxon>
        <taxon>Natronosalvus</taxon>
    </lineage>
</organism>
<sequence length="653" mass="70360">MNVKRIPLIVGVAILLVALSILVGFTDLDVTQGFVGAVGLIAIGAALNGFARRRREVETAETTDPEHRTTVPVPGANFSETINQFRTDTYTFATGSRQIIEGLQGAAVAVLTRFEGLSEKEAQRQIETGEWTSDERVAAFLSPDLETPDRPIRSRLAAALDRESSFRSDVRRTTAAIAAIGYTGLEAAAPESIPQYDKESLENVVPRTTAASTSGLALTAVRHTGYWTGVGGLALLAVGLGAVAESPSVVLAGVVAAGYAGFAHIQSVPEPTLSLERTLSDEQPEPGDEVDVTVTITNESRRLLPDLRIIDGVPAGLAITDGSARIGTALRPEESVDLEYTVTARRGTHTFDPAVILTRDLSRASEKEYYLGVETTVTAEPTLKPLATQVPLQPAAAAFSGQLTTADAGEGTQFHSIREYQRNDPLNRIDWNRHARSGELATLQFHEERAARVVILIDARKSSYLAPEPDAPHAVDRSVEAAGRIAASLLDTGDTVGLAALGPVDRTGDRKLDLRNTCWLAPSSGQHHRGQLRSLLASHPQFSTVPPNGRTQWHPQLRLIRQRLTSETQVVFFTPLCDDASVRIARRLGARGHAVTVISPDPTAERTTSQQLARVGRRIRRFDLQRAGIPVIDWKGEQSIDEAVARANSGGTR</sequence>
<feature type="region of interest" description="Disordered" evidence="1">
    <location>
        <begin position="56"/>
        <end position="76"/>
    </location>
</feature>
<evidence type="ECO:0000259" key="3">
    <source>
        <dbReference type="Pfam" id="PF01345"/>
    </source>
</evidence>
<evidence type="ECO:0000256" key="1">
    <source>
        <dbReference type="SAM" id="MobiDB-lite"/>
    </source>
</evidence>
<dbReference type="AlphaFoldDB" id="A0AAP3E604"/>
<keyword evidence="2" id="KW-0812">Transmembrane</keyword>
<gene>
    <name evidence="5" type="ORF">OB919_09055</name>
</gene>
<keyword evidence="2" id="KW-0472">Membrane</keyword>
<feature type="transmembrane region" description="Helical" evidence="2">
    <location>
        <begin position="34"/>
        <end position="51"/>
    </location>
</feature>
<evidence type="ECO:0000259" key="4">
    <source>
        <dbReference type="Pfam" id="PF01882"/>
    </source>
</evidence>
<feature type="domain" description="DUF58" evidence="4">
    <location>
        <begin position="417"/>
        <end position="503"/>
    </location>
</feature>
<proteinExistence type="predicted"/>
<dbReference type="Pfam" id="PF23933">
    <property type="entry name" value="DUF7269"/>
    <property type="match status" value="1"/>
</dbReference>
<protein>
    <submittedName>
        <fullName evidence="5">DUF58 domain-containing protein</fullName>
    </submittedName>
</protein>
<name>A0AAP3E604_9EURY</name>
<dbReference type="Pfam" id="PF01882">
    <property type="entry name" value="DUF58"/>
    <property type="match status" value="1"/>
</dbReference>
<comment type="caution">
    <text evidence="5">The sequence shown here is derived from an EMBL/GenBank/DDBJ whole genome shotgun (WGS) entry which is preliminary data.</text>
</comment>
<dbReference type="InterPro" id="IPR002881">
    <property type="entry name" value="DUF58"/>
</dbReference>